<proteinExistence type="predicted"/>
<protein>
    <submittedName>
        <fullName evidence="2">Uncharacterized protein</fullName>
    </submittedName>
</protein>
<keyword evidence="3" id="KW-1185">Reference proteome</keyword>
<evidence type="ECO:0000256" key="1">
    <source>
        <dbReference type="SAM" id="SignalP"/>
    </source>
</evidence>
<comment type="caution">
    <text evidence="2">The sequence shown here is derived from an EMBL/GenBank/DDBJ whole genome shotgun (WGS) entry which is preliminary data.</text>
</comment>
<dbReference type="Proteomes" id="UP001501035">
    <property type="component" value="Unassembled WGS sequence"/>
</dbReference>
<evidence type="ECO:0000313" key="2">
    <source>
        <dbReference type="EMBL" id="GAA3034006.1"/>
    </source>
</evidence>
<sequence length="85" mass="8928">MCLRSRIRPPSLPRLGAAALAASAAAVLSAGTAAAAPPEVGQPCSGAEIGRKVTDSKGRVIMCNNYRWQLYTGQAPVHPWADNQR</sequence>
<organism evidence="2 3">
    <name type="scientific">Gordonia defluvii</name>
    <dbReference type="NCBI Taxonomy" id="283718"/>
    <lineage>
        <taxon>Bacteria</taxon>
        <taxon>Bacillati</taxon>
        <taxon>Actinomycetota</taxon>
        <taxon>Actinomycetes</taxon>
        <taxon>Mycobacteriales</taxon>
        <taxon>Gordoniaceae</taxon>
        <taxon>Gordonia</taxon>
    </lineage>
</organism>
<name>A0ABP6L698_9ACTN</name>
<feature type="signal peptide" evidence="1">
    <location>
        <begin position="1"/>
        <end position="35"/>
    </location>
</feature>
<feature type="chain" id="PRO_5047359549" evidence="1">
    <location>
        <begin position="36"/>
        <end position="85"/>
    </location>
</feature>
<keyword evidence="1" id="KW-0732">Signal</keyword>
<gene>
    <name evidence="2" type="ORF">GCM10010528_13720</name>
</gene>
<evidence type="ECO:0000313" key="3">
    <source>
        <dbReference type="Proteomes" id="UP001501035"/>
    </source>
</evidence>
<accession>A0ABP6L698</accession>
<reference evidence="3" key="1">
    <citation type="journal article" date="2019" name="Int. J. Syst. Evol. Microbiol.">
        <title>The Global Catalogue of Microorganisms (GCM) 10K type strain sequencing project: providing services to taxonomists for standard genome sequencing and annotation.</title>
        <authorList>
            <consortium name="The Broad Institute Genomics Platform"/>
            <consortium name="The Broad Institute Genome Sequencing Center for Infectious Disease"/>
            <person name="Wu L."/>
            <person name="Ma J."/>
        </authorList>
    </citation>
    <scope>NUCLEOTIDE SEQUENCE [LARGE SCALE GENOMIC DNA]</scope>
    <source>
        <strain evidence="3">JCM 14234</strain>
    </source>
</reference>
<dbReference type="EMBL" id="BAAAVS010000020">
    <property type="protein sequence ID" value="GAA3034006.1"/>
    <property type="molecule type" value="Genomic_DNA"/>
</dbReference>